<comment type="caution">
    <text evidence="14">The sequence shown here is derived from an EMBL/GenBank/DDBJ whole genome shotgun (WGS) entry which is preliminary data.</text>
</comment>
<evidence type="ECO:0000256" key="1">
    <source>
        <dbReference type="ARBA" id="ARBA00004191"/>
    </source>
</evidence>
<evidence type="ECO:0000313" key="15">
    <source>
        <dbReference type="Proteomes" id="UP001418222"/>
    </source>
</evidence>
<evidence type="ECO:0000256" key="10">
    <source>
        <dbReference type="ARBA" id="ARBA00023316"/>
    </source>
</evidence>
<evidence type="ECO:0000256" key="3">
    <source>
        <dbReference type="ARBA" id="ARBA00022512"/>
    </source>
</evidence>
<sequence length="396" mass="42328">MQWILSFLVASVLSLSPEISAFMGISAGVGVWINARPHSPPPTTDTVEYSALQSFKSAISDDPTGILSSWIGPDVCSYKGIFCSDSPEPVPSSPSTVVAIIDLNRANLAGTLTPFLSLLSHLSALHLNSNRFSGFVPSSLRDLQYLSELDLSNNLLSGPFPSATLEIPNLIYLDLRFNSFSGELPNELFQKDLDAIFLNNNQFQGEIPFTLWSSPASAISLANNQLTGSIPPSFGYPVSGLKEILLLNNKLTGCIPEGVGYATGMQVLDLSFNSLAGHLPDSISCLVGIEVLNIAHNRLSGELEEVVCDLRNLVNFTVTYNFFSGVSNDCARLLFRNIGFDLAGNCIPGKDLQRPEPECGGTPAGSLSCLRVPGMRPTACGDAGGGGMRGFPYFLP</sequence>
<dbReference type="SUPFAM" id="SSF52058">
    <property type="entry name" value="L domain-like"/>
    <property type="match status" value="1"/>
</dbReference>
<keyword evidence="7" id="KW-0677">Repeat</keyword>
<dbReference type="PANTHER" id="PTHR32093:SF86">
    <property type="entry name" value="EXTENSIN-LIKE PROTEIN"/>
    <property type="match status" value="1"/>
</dbReference>
<dbReference type="InterPro" id="IPR001611">
    <property type="entry name" value="Leu-rich_rpt"/>
</dbReference>
<evidence type="ECO:0000256" key="6">
    <source>
        <dbReference type="ARBA" id="ARBA00022729"/>
    </source>
</evidence>
<dbReference type="Gene3D" id="3.80.10.10">
    <property type="entry name" value="Ribonuclease Inhibitor"/>
    <property type="match status" value="2"/>
</dbReference>
<keyword evidence="15" id="KW-1185">Reference proteome</keyword>
<evidence type="ECO:0000256" key="7">
    <source>
        <dbReference type="ARBA" id="ARBA00022737"/>
    </source>
</evidence>
<evidence type="ECO:0000256" key="2">
    <source>
        <dbReference type="ARBA" id="ARBA00004370"/>
    </source>
</evidence>
<dbReference type="InterPro" id="IPR013210">
    <property type="entry name" value="LRR_N_plant-typ"/>
</dbReference>
<evidence type="ECO:0000256" key="12">
    <source>
        <dbReference type="SAM" id="SignalP"/>
    </source>
</evidence>
<feature type="chain" id="PRO_5042932120" description="Cell wall hydroxyproline-rich glycoprotein" evidence="12">
    <location>
        <begin position="22"/>
        <end position="396"/>
    </location>
</feature>
<keyword evidence="5" id="KW-0433">Leucine-rich repeat</keyword>
<evidence type="ECO:0000256" key="11">
    <source>
        <dbReference type="ARBA" id="ARBA00041871"/>
    </source>
</evidence>
<keyword evidence="4" id="KW-0964">Secreted</keyword>
<keyword evidence="8" id="KW-0472">Membrane</keyword>
<organism evidence="14 15">
    <name type="scientific">Platanthera zijinensis</name>
    <dbReference type="NCBI Taxonomy" id="2320716"/>
    <lineage>
        <taxon>Eukaryota</taxon>
        <taxon>Viridiplantae</taxon>
        <taxon>Streptophyta</taxon>
        <taxon>Embryophyta</taxon>
        <taxon>Tracheophyta</taxon>
        <taxon>Spermatophyta</taxon>
        <taxon>Magnoliopsida</taxon>
        <taxon>Liliopsida</taxon>
        <taxon>Asparagales</taxon>
        <taxon>Orchidaceae</taxon>
        <taxon>Orchidoideae</taxon>
        <taxon>Orchideae</taxon>
        <taxon>Orchidinae</taxon>
        <taxon>Platanthera</taxon>
    </lineage>
</organism>
<evidence type="ECO:0000259" key="13">
    <source>
        <dbReference type="Pfam" id="PF08263"/>
    </source>
</evidence>
<dbReference type="Pfam" id="PF00560">
    <property type="entry name" value="LRR_1"/>
    <property type="match status" value="2"/>
</dbReference>
<evidence type="ECO:0000256" key="9">
    <source>
        <dbReference type="ARBA" id="ARBA00023278"/>
    </source>
</evidence>
<name>A0AAP0BCV3_9ASPA</name>
<dbReference type="PANTHER" id="PTHR32093">
    <property type="entry name" value="LEUCINE-RICH REPEAT EXTENSIN-LIKE PROTEIN 3-RELATED"/>
    <property type="match status" value="1"/>
</dbReference>
<dbReference type="Pfam" id="PF13855">
    <property type="entry name" value="LRR_8"/>
    <property type="match status" value="1"/>
</dbReference>
<dbReference type="FunFam" id="3.80.10.10:FF:000400">
    <property type="entry name" value="Nuclear pore complex protein NUP107"/>
    <property type="match status" value="1"/>
</dbReference>
<dbReference type="AlphaFoldDB" id="A0AAP0BCV3"/>
<comment type="subcellular location">
    <subcellularLocation>
        <location evidence="2">Membrane</location>
    </subcellularLocation>
    <subcellularLocation>
        <location evidence="1">Secreted</location>
        <location evidence="1">Cell wall</location>
    </subcellularLocation>
</comment>
<keyword evidence="3" id="KW-0134">Cell wall</keyword>
<keyword evidence="10" id="KW-0961">Cell wall biogenesis/degradation</keyword>
<dbReference type="GO" id="GO:0071555">
    <property type="term" value="P:cell wall organization"/>
    <property type="evidence" value="ECO:0007669"/>
    <property type="project" value="UniProtKB-KW"/>
</dbReference>
<keyword evidence="6 12" id="KW-0732">Signal</keyword>
<evidence type="ECO:0000256" key="8">
    <source>
        <dbReference type="ARBA" id="ARBA00023136"/>
    </source>
</evidence>
<dbReference type="GO" id="GO:0016020">
    <property type="term" value="C:membrane"/>
    <property type="evidence" value="ECO:0007669"/>
    <property type="project" value="UniProtKB-SubCell"/>
</dbReference>
<dbReference type="Pfam" id="PF08263">
    <property type="entry name" value="LRRNT_2"/>
    <property type="match status" value="1"/>
</dbReference>
<accession>A0AAP0BCV3</accession>
<gene>
    <name evidence="14" type="primary">PEX1</name>
    <name evidence="14" type="ORF">KSP39_PZI013591</name>
</gene>
<protein>
    <recommendedName>
        <fullName evidence="11">Cell wall hydroxyproline-rich glycoprotein</fullName>
    </recommendedName>
</protein>
<dbReference type="InterPro" id="IPR051582">
    <property type="entry name" value="LRR_extensin-like_regulator"/>
</dbReference>
<dbReference type="EMBL" id="JBBWWQ010000011">
    <property type="protein sequence ID" value="KAK8935789.1"/>
    <property type="molecule type" value="Genomic_DNA"/>
</dbReference>
<evidence type="ECO:0000256" key="4">
    <source>
        <dbReference type="ARBA" id="ARBA00022525"/>
    </source>
</evidence>
<evidence type="ECO:0000256" key="5">
    <source>
        <dbReference type="ARBA" id="ARBA00022614"/>
    </source>
</evidence>
<feature type="domain" description="Leucine-rich repeat-containing N-terminal plant-type" evidence="13">
    <location>
        <begin position="48"/>
        <end position="84"/>
    </location>
</feature>
<dbReference type="InterPro" id="IPR032675">
    <property type="entry name" value="LRR_dom_sf"/>
</dbReference>
<dbReference type="Proteomes" id="UP001418222">
    <property type="component" value="Unassembled WGS sequence"/>
</dbReference>
<feature type="signal peptide" evidence="12">
    <location>
        <begin position="1"/>
        <end position="21"/>
    </location>
</feature>
<reference evidence="14 15" key="1">
    <citation type="journal article" date="2022" name="Nat. Plants">
        <title>Genomes of leafy and leafless Platanthera orchids illuminate the evolution of mycoheterotrophy.</title>
        <authorList>
            <person name="Li M.H."/>
            <person name="Liu K.W."/>
            <person name="Li Z."/>
            <person name="Lu H.C."/>
            <person name="Ye Q.L."/>
            <person name="Zhang D."/>
            <person name="Wang J.Y."/>
            <person name="Li Y.F."/>
            <person name="Zhong Z.M."/>
            <person name="Liu X."/>
            <person name="Yu X."/>
            <person name="Liu D.K."/>
            <person name="Tu X.D."/>
            <person name="Liu B."/>
            <person name="Hao Y."/>
            <person name="Liao X.Y."/>
            <person name="Jiang Y.T."/>
            <person name="Sun W.H."/>
            <person name="Chen J."/>
            <person name="Chen Y.Q."/>
            <person name="Ai Y."/>
            <person name="Zhai J.W."/>
            <person name="Wu S.S."/>
            <person name="Zhou Z."/>
            <person name="Hsiao Y.Y."/>
            <person name="Wu W.L."/>
            <person name="Chen Y.Y."/>
            <person name="Lin Y.F."/>
            <person name="Hsu J.L."/>
            <person name="Li C.Y."/>
            <person name="Wang Z.W."/>
            <person name="Zhao X."/>
            <person name="Zhong W.Y."/>
            <person name="Ma X.K."/>
            <person name="Ma L."/>
            <person name="Huang J."/>
            <person name="Chen G.Z."/>
            <person name="Huang M.Z."/>
            <person name="Huang L."/>
            <person name="Peng D.H."/>
            <person name="Luo Y.B."/>
            <person name="Zou S.Q."/>
            <person name="Chen S.P."/>
            <person name="Lan S."/>
            <person name="Tsai W.C."/>
            <person name="Van de Peer Y."/>
            <person name="Liu Z.J."/>
        </authorList>
    </citation>
    <scope>NUCLEOTIDE SEQUENCE [LARGE SCALE GENOMIC DNA]</scope>
    <source>
        <strain evidence="14">Lor287</strain>
    </source>
</reference>
<proteinExistence type="predicted"/>
<evidence type="ECO:0000313" key="14">
    <source>
        <dbReference type="EMBL" id="KAK8935789.1"/>
    </source>
</evidence>
<keyword evidence="9" id="KW-0379">Hydroxylation</keyword>